<evidence type="ECO:0000256" key="1">
    <source>
        <dbReference type="SAM" id="MobiDB-lite"/>
    </source>
</evidence>
<dbReference type="RefSeq" id="WP_144635864.1">
    <property type="nucleotide sequence ID" value="NZ_BNAX01000018.1"/>
</dbReference>
<dbReference type="AlphaFoldDB" id="A0A558AIK3"/>
<reference evidence="2 3" key="1">
    <citation type="submission" date="2019-07" db="EMBL/GenBank/DDBJ databases">
        <title>New species of Amycolatopsis and Streptomyces.</title>
        <authorList>
            <person name="Duangmal K."/>
            <person name="Teo W.F.A."/>
            <person name="Lipun K."/>
        </authorList>
    </citation>
    <scope>NUCLEOTIDE SEQUENCE [LARGE SCALE GENOMIC DNA]</scope>
    <source>
        <strain evidence="2 3">JCM 30562</strain>
    </source>
</reference>
<gene>
    <name evidence="2" type="ORF">FNH06_07800</name>
</gene>
<evidence type="ECO:0000313" key="2">
    <source>
        <dbReference type="EMBL" id="TVT24095.1"/>
    </source>
</evidence>
<dbReference type="Proteomes" id="UP000318578">
    <property type="component" value="Unassembled WGS sequence"/>
</dbReference>
<organism evidence="2 3">
    <name type="scientific">Amycolatopsis acidiphila</name>
    <dbReference type="NCBI Taxonomy" id="715473"/>
    <lineage>
        <taxon>Bacteria</taxon>
        <taxon>Bacillati</taxon>
        <taxon>Actinomycetota</taxon>
        <taxon>Actinomycetes</taxon>
        <taxon>Pseudonocardiales</taxon>
        <taxon>Pseudonocardiaceae</taxon>
        <taxon>Amycolatopsis</taxon>
    </lineage>
</organism>
<feature type="compositionally biased region" description="Basic and acidic residues" evidence="1">
    <location>
        <begin position="251"/>
        <end position="260"/>
    </location>
</feature>
<keyword evidence="3" id="KW-1185">Reference proteome</keyword>
<comment type="caution">
    <text evidence="2">The sequence shown here is derived from an EMBL/GenBank/DDBJ whole genome shotgun (WGS) entry which is preliminary data.</text>
</comment>
<proteinExistence type="predicted"/>
<name>A0A558AIK3_9PSEU</name>
<evidence type="ECO:0000313" key="3">
    <source>
        <dbReference type="Proteomes" id="UP000318578"/>
    </source>
</evidence>
<accession>A0A558AIK3</accession>
<dbReference type="EMBL" id="VJZA01000008">
    <property type="protein sequence ID" value="TVT24095.1"/>
    <property type="molecule type" value="Genomic_DNA"/>
</dbReference>
<dbReference type="OrthoDB" id="258587at2"/>
<protein>
    <submittedName>
        <fullName evidence="2">Uncharacterized protein</fullName>
    </submittedName>
</protein>
<feature type="region of interest" description="Disordered" evidence="1">
    <location>
        <begin position="237"/>
        <end position="271"/>
    </location>
</feature>
<sequence length="606" mass="65100">MAGVSLVAPGAALAVPQQCDRQGQIDRFYCAQVTAVPAGQTLPLLQSAAADAPAVAGTAYNNGDQLVLDCWATSPLQEALDGDAYWFSVFDIHDNSVEGYVSDHNLTTGRPSDWLDTVGECSGDNNPPVTTGVYQCDRQGGEYRAQCANVTTVSDDSYLHLLTQPDLTAAHIITKTYNDGAALAVYCWTEVAGARVDGDPYWFEVFDPQDNAIEGYVNDYYLSTGSVTDWQPKVQGCTSTPAPPPTVTKTGDGKDPHDAEESCPDTTPKRQPLNLRVRSVSVSTGNEITTTDQGVKQVGTVQNCLARQTTGPEQGIMFSSTHVRLYSGWGLTSRVLGLSTVLRGPRYGDVRVGQFTTVYPPGQAGCSPQPCRSETYFLTRAQGQPVSASINQPPVANDYDFESRPVTTPVCNGQYGMATARLSSDPGGDNLETQRVISLPDGPAVYKQAGWLPKPGTFDFEGVTFAWSSQKTFDQSMWAAEARDRVALRPENSGSRVEVPFEIDNGGTESERIVDVLTPDGTAIEVKTGGDNRALDKVEQQINNDVALLSSPASGVHKVVWLFLPGATDPTNQGPTAEVEQLLKAAGKKVPLTWQKDSVGQLCQVR</sequence>